<organism evidence="2 3">
    <name type="scientific">Flavobacterium chilense</name>
    <dbReference type="NCBI Taxonomy" id="946677"/>
    <lineage>
        <taxon>Bacteria</taxon>
        <taxon>Pseudomonadati</taxon>
        <taxon>Bacteroidota</taxon>
        <taxon>Flavobacteriia</taxon>
        <taxon>Flavobacteriales</taxon>
        <taxon>Flavobacteriaceae</taxon>
        <taxon>Flavobacterium</taxon>
    </lineage>
</organism>
<dbReference type="EMBL" id="FRBT01000008">
    <property type="protein sequence ID" value="SHM67089.1"/>
    <property type="molecule type" value="Genomic_DNA"/>
</dbReference>
<dbReference type="OrthoDB" id="1372393at2"/>
<gene>
    <name evidence="2" type="ORF">SAMN05444484_10861</name>
</gene>
<dbReference type="RefSeq" id="WP_068844714.1">
    <property type="nucleotide sequence ID" value="NZ_FRBT01000008.1"/>
</dbReference>
<feature type="signal peptide" evidence="1">
    <location>
        <begin position="1"/>
        <end position="19"/>
    </location>
</feature>
<reference evidence="3" key="1">
    <citation type="submission" date="2016-11" db="EMBL/GenBank/DDBJ databases">
        <authorList>
            <person name="Varghese N."/>
            <person name="Submissions S."/>
        </authorList>
    </citation>
    <scope>NUCLEOTIDE SEQUENCE [LARGE SCALE GENOMIC DNA]</scope>
    <source>
        <strain evidence="3">DSM 24724</strain>
    </source>
</reference>
<evidence type="ECO:0008006" key="4">
    <source>
        <dbReference type="Google" id="ProtNLM"/>
    </source>
</evidence>
<evidence type="ECO:0000313" key="3">
    <source>
        <dbReference type="Proteomes" id="UP000184028"/>
    </source>
</evidence>
<evidence type="ECO:0000256" key="1">
    <source>
        <dbReference type="SAM" id="SignalP"/>
    </source>
</evidence>
<sequence length="147" mass="16489">MTKKLLIPLFFFGSFFMQAQNLVWKTNMNDAIVMSDEQKKPLLIYFTASGVSTRIQSEVFVTPDFAVWSRDNVILVKLDLSDAEISDNVRDQNVRLKNSLGVQELPQTCLVFASVKKGKTTFNNVGLVPFRGGAKIWISDANSLLNP</sequence>
<name>A0A1M7KNR8_9FLAO</name>
<dbReference type="STRING" id="946677.SAMN05444484_10861"/>
<protein>
    <recommendedName>
        <fullName evidence="4">Protein disulfide-isomerase</fullName>
    </recommendedName>
</protein>
<dbReference type="Proteomes" id="UP000184028">
    <property type="component" value="Unassembled WGS sequence"/>
</dbReference>
<keyword evidence="3" id="KW-1185">Reference proteome</keyword>
<dbReference type="SUPFAM" id="SSF52833">
    <property type="entry name" value="Thioredoxin-like"/>
    <property type="match status" value="1"/>
</dbReference>
<dbReference type="InterPro" id="IPR036249">
    <property type="entry name" value="Thioredoxin-like_sf"/>
</dbReference>
<keyword evidence="1" id="KW-0732">Signal</keyword>
<dbReference type="Gene3D" id="3.40.30.10">
    <property type="entry name" value="Glutaredoxin"/>
    <property type="match status" value="1"/>
</dbReference>
<dbReference type="AlphaFoldDB" id="A0A1M7KNR8"/>
<accession>A0A1M7KNR8</accession>
<feature type="chain" id="PRO_5009927647" description="Protein disulfide-isomerase" evidence="1">
    <location>
        <begin position="20"/>
        <end position="147"/>
    </location>
</feature>
<evidence type="ECO:0000313" key="2">
    <source>
        <dbReference type="EMBL" id="SHM67089.1"/>
    </source>
</evidence>
<proteinExistence type="predicted"/>